<reference evidence="1" key="1">
    <citation type="submission" date="2019-11" db="EMBL/GenBank/DDBJ databases">
        <authorList>
            <consortium name="PulseNet: The National Subtyping Network for Foodborne Disease Surveillance"/>
            <person name="Tarr C.L."/>
            <person name="Trees E."/>
            <person name="Katz L.S."/>
            <person name="Carleton-Romer H.A."/>
            <person name="Stroika S."/>
            <person name="Kucerova Z."/>
            <person name="Roache K.F."/>
            <person name="Sabol A.L."/>
            <person name="Besser J."/>
            <person name="Gerner-Smidt P."/>
        </authorList>
    </citation>
    <scope>NUCLEOTIDE SEQUENCE</scope>
    <source>
        <strain evidence="1">PNUSAV001129</strain>
    </source>
</reference>
<accession>A0AA36UUD6</accession>
<organism evidence="1 2">
    <name type="scientific">Vibrio alginolyticus</name>
    <dbReference type="NCBI Taxonomy" id="663"/>
    <lineage>
        <taxon>Bacteria</taxon>
        <taxon>Pseudomonadati</taxon>
        <taxon>Pseudomonadota</taxon>
        <taxon>Gammaproteobacteria</taxon>
        <taxon>Vibrionales</taxon>
        <taxon>Vibrionaceae</taxon>
        <taxon>Vibrio</taxon>
    </lineage>
</organism>
<comment type="caution">
    <text evidence="1">The sequence shown here is derived from an EMBL/GenBank/DDBJ whole genome shotgun (WGS) entry which is preliminary data.</text>
</comment>
<gene>
    <name evidence="1" type="ORF">GHY86_21755</name>
</gene>
<proteinExistence type="predicted"/>
<sequence length="85" mass="9955">MGFTLCLFDEITYKAKESYTDIDSQYQFLTYLADTVYLIEKEGIDCDVTNQSLVLDDDQTQATHDQQLRNISHLLKMTKQYAEQF</sequence>
<dbReference type="EMBL" id="AAXMUW010000072">
    <property type="protein sequence ID" value="EGQ9137749.1"/>
    <property type="molecule type" value="Genomic_DNA"/>
</dbReference>
<dbReference type="RefSeq" id="WP_017634102.1">
    <property type="nucleotide sequence ID" value="NZ_CP046812.1"/>
</dbReference>
<dbReference type="AlphaFoldDB" id="A0AA36UUD6"/>
<evidence type="ECO:0000313" key="2">
    <source>
        <dbReference type="Proteomes" id="UP000714625"/>
    </source>
</evidence>
<name>A0AA36UUD6_VIBAL</name>
<protein>
    <submittedName>
        <fullName evidence="1">Uncharacterized protein</fullName>
    </submittedName>
</protein>
<dbReference type="Proteomes" id="UP000714625">
    <property type="component" value="Unassembled WGS sequence"/>
</dbReference>
<evidence type="ECO:0000313" key="1">
    <source>
        <dbReference type="EMBL" id="EGQ9137749.1"/>
    </source>
</evidence>